<proteinExistence type="predicted"/>
<reference evidence="2 3" key="1">
    <citation type="journal article" date="2018" name="PLoS Genet.">
        <title>Population sequencing reveals clonal diversity and ancestral inbreeding in the grapevine cultivar Chardonnay.</title>
        <authorList>
            <person name="Roach M.J."/>
            <person name="Johnson D.L."/>
            <person name="Bohlmann J."/>
            <person name="van Vuuren H.J."/>
            <person name="Jones S.J."/>
            <person name="Pretorius I.S."/>
            <person name="Schmidt S.A."/>
            <person name="Borneman A.R."/>
        </authorList>
    </citation>
    <scope>NUCLEOTIDE SEQUENCE [LARGE SCALE GENOMIC DNA]</scope>
    <source>
        <strain evidence="3">cv. Chardonnay</strain>
        <tissue evidence="2">Leaf</tissue>
    </source>
</reference>
<dbReference type="SUPFAM" id="SSF52047">
    <property type="entry name" value="RNI-like"/>
    <property type="match status" value="1"/>
</dbReference>
<dbReference type="Proteomes" id="UP000288805">
    <property type="component" value="Unassembled WGS sequence"/>
</dbReference>
<protein>
    <submittedName>
        <fullName evidence="2">Putative disease resistance RPP13-like protein 1</fullName>
    </submittedName>
</protein>
<dbReference type="PANTHER" id="PTHR47186">
    <property type="entry name" value="LEUCINE-RICH REPEAT-CONTAINING PROTEIN 57"/>
    <property type="match status" value="1"/>
</dbReference>
<evidence type="ECO:0000313" key="2">
    <source>
        <dbReference type="EMBL" id="RVW92747.1"/>
    </source>
</evidence>
<comment type="caution">
    <text evidence="2">The sequence shown here is derived from an EMBL/GenBank/DDBJ whole genome shotgun (WGS) entry which is preliminary data.</text>
</comment>
<dbReference type="InterPro" id="IPR032675">
    <property type="entry name" value="LRR_dom_sf"/>
</dbReference>
<dbReference type="Gene3D" id="3.80.10.10">
    <property type="entry name" value="Ribonuclease Inhibitor"/>
    <property type="match status" value="3"/>
</dbReference>
<dbReference type="AlphaFoldDB" id="A0A438I7W0"/>
<sequence length="492" mass="55355">MSGLENVLDPRDAMYVNLKERPNIEDLTMVWSEDSGNSRNESTEIEVLKWLQPHQSLKKLEIAFYGGSKFPHWIGDPSFSKMVCLELTDCKNCTSLPALGGLPFLKDLVIEGMNQVKSIEWNNWLIPKLGHEETQTLFPCLRELTIRRCPKLINLPHELPSLVVFLVEECQELEMSIPQLPLLTKLKLSCLWERLAQRLMVLEDLAITECDELACLRKPGFGLENLGGLRRLWINGCDGVVSLEEQGLPYNLQYLEVNGCSNLEKLPNALHTLTSLAYMIIDNCPKLVSFPETVVPLSTWKLKIVHLLLAFRKGATCHLKNLIIENCEKLESLPEGIDNNNTCRLEKLHQLESIPGNMLQNLTSLQFLHISNCPDVVSSPEAFLNPNLKQLCISNYGNMRWPLSGWGLRTLTSLDELVINGPFPDLLSFSCSHLLLPTSLTSLGLVNLHNLKSVTSMGLRSLMSLKSLNSTVALSSGLLCQRKGYHQHLQDL</sequence>
<name>A0A438I7W0_VITVI</name>
<gene>
    <name evidence="2" type="primary">RPPL1_268</name>
    <name evidence="2" type="ORF">CK203_042589</name>
</gene>
<dbReference type="InterPro" id="IPR056789">
    <property type="entry name" value="LRR_R13L1-DRL21"/>
</dbReference>
<accession>A0A438I7W0</accession>
<dbReference type="EMBL" id="QGNW01000134">
    <property type="protein sequence ID" value="RVW92747.1"/>
    <property type="molecule type" value="Genomic_DNA"/>
</dbReference>
<organism evidence="2 3">
    <name type="scientific">Vitis vinifera</name>
    <name type="common">Grape</name>
    <dbReference type="NCBI Taxonomy" id="29760"/>
    <lineage>
        <taxon>Eukaryota</taxon>
        <taxon>Viridiplantae</taxon>
        <taxon>Streptophyta</taxon>
        <taxon>Embryophyta</taxon>
        <taxon>Tracheophyta</taxon>
        <taxon>Spermatophyta</taxon>
        <taxon>Magnoliopsida</taxon>
        <taxon>eudicotyledons</taxon>
        <taxon>Gunneridae</taxon>
        <taxon>Pentapetalae</taxon>
        <taxon>rosids</taxon>
        <taxon>Vitales</taxon>
        <taxon>Vitaceae</taxon>
        <taxon>Viteae</taxon>
        <taxon>Vitis</taxon>
    </lineage>
</organism>
<evidence type="ECO:0000259" key="1">
    <source>
        <dbReference type="Pfam" id="PF25019"/>
    </source>
</evidence>
<evidence type="ECO:0000313" key="3">
    <source>
        <dbReference type="Proteomes" id="UP000288805"/>
    </source>
</evidence>
<dbReference type="PANTHER" id="PTHR47186:SF33">
    <property type="entry name" value="NB-ARC DOMAIN-CONTAINING PROTEIN"/>
    <property type="match status" value="1"/>
</dbReference>
<dbReference type="SUPFAM" id="SSF52058">
    <property type="entry name" value="L domain-like"/>
    <property type="match status" value="1"/>
</dbReference>
<feature type="domain" description="R13L1/DRL21-like LRR repeat region" evidence="1">
    <location>
        <begin position="2"/>
        <end position="113"/>
    </location>
</feature>
<dbReference type="Pfam" id="PF25019">
    <property type="entry name" value="LRR_R13L1-DRL21"/>
    <property type="match status" value="1"/>
</dbReference>